<organism evidence="1 2">
    <name type="scientific">Rhododendron molle</name>
    <name type="common">Chinese azalea</name>
    <name type="synonym">Azalea mollis</name>
    <dbReference type="NCBI Taxonomy" id="49168"/>
    <lineage>
        <taxon>Eukaryota</taxon>
        <taxon>Viridiplantae</taxon>
        <taxon>Streptophyta</taxon>
        <taxon>Embryophyta</taxon>
        <taxon>Tracheophyta</taxon>
        <taxon>Spermatophyta</taxon>
        <taxon>Magnoliopsida</taxon>
        <taxon>eudicotyledons</taxon>
        <taxon>Gunneridae</taxon>
        <taxon>Pentapetalae</taxon>
        <taxon>asterids</taxon>
        <taxon>Ericales</taxon>
        <taxon>Ericaceae</taxon>
        <taxon>Ericoideae</taxon>
        <taxon>Rhodoreae</taxon>
        <taxon>Rhododendron</taxon>
    </lineage>
</organism>
<evidence type="ECO:0000313" key="1">
    <source>
        <dbReference type="EMBL" id="KAI8562719.1"/>
    </source>
</evidence>
<evidence type="ECO:0000313" key="2">
    <source>
        <dbReference type="Proteomes" id="UP001062846"/>
    </source>
</evidence>
<sequence length="191" mass="21328">MLVDSKVPRTVILPFYCNKSYLLGNGILKTWLNLGEDGSISTCGTYHGDTIVHNENIEASKVGETRKLKGMWIHPRLWLPVVVVASSDGVARLLGLLPPPLLSLSEKKRSSFSASFLFINRWDPPPHSKVESTWLARKFPQTLRFLQELPGIVLALHPPFLPDIKLVNHCRVGELNRGGAVVEVNSVKRMQ</sequence>
<proteinExistence type="predicted"/>
<name>A0ACC0PCE7_RHOML</name>
<protein>
    <submittedName>
        <fullName evidence="1">Uncharacterized protein</fullName>
    </submittedName>
</protein>
<accession>A0ACC0PCE7</accession>
<comment type="caution">
    <text evidence="1">The sequence shown here is derived from an EMBL/GenBank/DDBJ whole genome shotgun (WGS) entry which is preliminary data.</text>
</comment>
<keyword evidence="2" id="KW-1185">Reference proteome</keyword>
<dbReference type="EMBL" id="CM046390">
    <property type="protein sequence ID" value="KAI8562719.1"/>
    <property type="molecule type" value="Genomic_DNA"/>
</dbReference>
<reference evidence="1" key="1">
    <citation type="submission" date="2022-02" db="EMBL/GenBank/DDBJ databases">
        <title>Plant Genome Project.</title>
        <authorList>
            <person name="Zhang R.-G."/>
        </authorList>
    </citation>
    <scope>NUCLEOTIDE SEQUENCE</scope>
    <source>
        <strain evidence="1">AT1</strain>
    </source>
</reference>
<dbReference type="Proteomes" id="UP001062846">
    <property type="component" value="Chromosome 3"/>
</dbReference>
<gene>
    <name evidence="1" type="ORF">RHMOL_Rhmol03G0056100</name>
</gene>